<dbReference type="SMART" id="SM00612">
    <property type="entry name" value="Kelch"/>
    <property type="match status" value="6"/>
</dbReference>
<dbReference type="EMBL" id="BLXT01007928">
    <property type="protein sequence ID" value="GFO43856.1"/>
    <property type="molecule type" value="Genomic_DNA"/>
</dbReference>
<dbReference type="PANTHER" id="PTHR24412">
    <property type="entry name" value="KELCH PROTEIN"/>
    <property type="match status" value="1"/>
</dbReference>
<keyword evidence="1" id="KW-0880">Kelch repeat</keyword>
<organism evidence="4 5">
    <name type="scientific">Plakobranchus ocellatus</name>
    <dbReference type="NCBI Taxonomy" id="259542"/>
    <lineage>
        <taxon>Eukaryota</taxon>
        <taxon>Metazoa</taxon>
        <taxon>Spiralia</taxon>
        <taxon>Lophotrochozoa</taxon>
        <taxon>Mollusca</taxon>
        <taxon>Gastropoda</taxon>
        <taxon>Heterobranchia</taxon>
        <taxon>Euthyneura</taxon>
        <taxon>Panpulmonata</taxon>
        <taxon>Sacoglossa</taxon>
        <taxon>Placobranchoidea</taxon>
        <taxon>Plakobranchidae</taxon>
        <taxon>Plakobranchus</taxon>
    </lineage>
</organism>
<dbReference type="PROSITE" id="PS50097">
    <property type="entry name" value="BTB"/>
    <property type="match status" value="1"/>
</dbReference>
<evidence type="ECO:0000256" key="1">
    <source>
        <dbReference type="ARBA" id="ARBA00022441"/>
    </source>
</evidence>
<dbReference type="Pfam" id="PF01344">
    <property type="entry name" value="Kelch_1"/>
    <property type="match status" value="2"/>
</dbReference>
<gene>
    <name evidence="4" type="ORF">PoB_007036100</name>
</gene>
<dbReference type="CDD" id="cd18242">
    <property type="entry name" value="BTB_POZ_KLHL12_C3IP1_DKIR"/>
    <property type="match status" value="1"/>
</dbReference>
<dbReference type="SUPFAM" id="SSF54695">
    <property type="entry name" value="POZ domain"/>
    <property type="match status" value="1"/>
</dbReference>
<dbReference type="AlphaFoldDB" id="A0AAV4DI81"/>
<dbReference type="SMART" id="SM00875">
    <property type="entry name" value="BACK"/>
    <property type="match status" value="1"/>
</dbReference>
<dbReference type="InterPro" id="IPR000210">
    <property type="entry name" value="BTB/POZ_dom"/>
</dbReference>
<accession>A0AAV4DI81</accession>
<feature type="domain" description="BTB" evidence="3">
    <location>
        <begin position="29"/>
        <end position="96"/>
    </location>
</feature>
<dbReference type="SMART" id="SM00225">
    <property type="entry name" value="BTB"/>
    <property type="match status" value="1"/>
</dbReference>
<evidence type="ECO:0000256" key="2">
    <source>
        <dbReference type="ARBA" id="ARBA00022737"/>
    </source>
</evidence>
<dbReference type="InterPro" id="IPR017096">
    <property type="entry name" value="BTB-kelch_protein"/>
</dbReference>
<dbReference type="FunFam" id="1.25.40.420:FF:000001">
    <property type="entry name" value="Kelch-like family member 12"/>
    <property type="match status" value="1"/>
</dbReference>
<evidence type="ECO:0000313" key="4">
    <source>
        <dbReference type="EMBL" id="GFO43856.1"/>
    </source>
</evidence>
<evidence type="ECO:0000259" key="3">
    <source>
        <dbReference type="PROSITE" id="PS50097"/>
    </source>
</evidence>
<name>A0AAV4DI81_9GAST</name>
<dbReference type="PRINTS" id="PR00501">
    <property type="entry name" value="KELCHREPEAT"/>
</dbReference>
<dbReference type="Pfam" id="PF00651">
    <property type="entry name" value="BTB"/>
    <property type="match status" value="1"/>
</dbReference>
<protein>
    <submittedName>
        <fullName evidence="4">Kelch-like protein 12</fullName>
    </submittedName>
</protein>
<dbReference type="InterPro" id="IPR015915">
    <property type="entry name" value="Kelch-typ_b-propeller"/>
</dbReference>
<dbReference type="Proteomes" id="UP000735302">
    <property type="component" value="Unassembled WGS sequence"/>
</dbReference>
<dbReference type="SUPFAM" id="SSF117281">
    <property type="entry name" value="Kelch motif"/>
    <property type="match status" value="2"/>
</dbReference>
<dbReference type="PIRSF" id="PIRSF037037">
    <property type="entry name" value="Kelch-like_protein_gigaxonin"/>
    <property type="match status" value="1"/>
</dbReference>
<dbReference type="PANTHER" id="PTHR24412:SF494">
    <property type="entry name" value="KELCH-LIKE PROTEIN 12"/>
    <property type="match status" value="1"/>
</dbReference>
<dbReference type="Gene3D" id="3.30.710.10">
    <property type="entry name" value="Potassium Channel Kv1.1, Chain A"/>
    <property type="match status" value="1"/>
</dbReference>
<dbReference type="Gene3D" id="1.25.40.420">
    <property type="match status" value="1"/>
</dbReference>
<comment type="caution">
    <text evidence="4">The sequence shown here is derived from an EMBL/GenBank/DDBJ whole genome shotgun (WGS) entry which is preliminary data.</text>
</comment>
<keyword evidence="2" id="KW-0677">Repeat</keyword>
<dbReference type="FunFam" id="3.30.710.10:FF:000001">
    <property type="entry name" value="Kelch-like family member 20"/>
    <property type="match status" value="1"/>
</dbReference>
<evidence type="ECO:0000313" key="5">
    <source>
        <dbReference type="Proteomes" id="UP000735302"/>
    </source>
</evidence>
<keyword evidence="5" id="KW-1185">Reference proteome</keyword>
<dbReference type="Gene3D" id="2.120.10.80">
    <property type="entry name" value="Kelch-type beta propeller"/>
    <property type="match status" value="2"/>
</dbReference>
<dbReference type="InterPro" id="IPR011333">
    <property type="entry name" value="SKP1/BTB/POZ_sf"/>
</dbReference>
<dbReference type="InterPro" id="IPR006652">
    <property type="entry name" value="Kelch_1"/>
</dbReference>
<dbReference type="Pfam" id="PF24681">
    <property type="entry name" value="Kelch_KLHDC2_KLHL20_DRC7"/>
    <property type="match status" value="1"/>
</dbReference>
<dbReference type="Pfam" id="PF07707">
    <property type="entry name" value="BACK"/>
    <property type="match status" value="1"/>
</dbReference>
<proteinExistence type="predicted"/>
<sequence>MGDCQMFTEVHSKEILATMNTLRKADKLCDVVLRVDNKCFPAHRIVLAASSDYFNAMFNTGMQERDKRVIDLHEIPANVMAILLDFVYTETVEVSVENVQALLPAACLLQLTGVKNACCRFLERQLDASNCLGIKVFAENHCCQSLFHAAERFSLRHFNSVIENEEFKTMHYEEVESLVSSEDLQVKSEETVYQGIMAWVKHDEPQRLQYLPQLLSHARLPLLSVNFITDILDNEMLIKTSHACRDLVDEAKRYHLRPDLRDKMSGPKTTPRAGTDSILVVLGGFGTHQNLVDTVESFCSKTDTWTKLPNLTRKRRYVSAASVSNKLYVVGGYDGQARLSLVEKLDFTQQKLQWEPVTSMHQRRGLAGICVYKDQLYVCGGFDHCELFIYSTMISYQLYVCGGFDGYSRHSSLERFNPVTEQWTMLSAMAVGREGAGLVVANDMIFCIGGYDGANLLPSAECYDPQLDRWTNIPPMTTQRSGAGVAVLNNTIYVCGGYDGTDHLSSVECYDTRYSTREGFWTTVTSMQVPRCYVGACVFQGKLMVIAGYDGKTLLDTLEVYDPKQGSWKNMSKNMAISRCDAGVTVIRPV</sequence>
<dbReference type="InterPro" id="IPR011705">
    <property type="entry name" value="BACK"/>
</dbReference>
<reference evidence="4 5" key="1">
    <citation type="journal article" date="2021" name="Elife">
        <title>Chloroplast acquisition without the gene transfer in kleptoplastic sea slugs, Plakobranchus ocellatus.</title>
        <authorList>
            <person name="Maeda T."/>
            <person name="Takahashi S."/>
            <person name="Yoshida T."/>
            <person name="Shimamura S."/>
            <person name="Takaki Y."/>
            <person name="Nagai Y."/>
            <person name="Toyoda A."/>
            <person name="Suzuki Y."/>
            <person name="Arimoto A."/>
            <person name="Ishii H."/>
            <person name="Satoh N."/>
            <person name="Nishiyama T."/>
            <person name="Hasebe M."/>
            <person name="Maruyama T."/>
            <person name="Minagawa J."/>
            <person name="Obokata J."/>
            <person name="Shigenobu S."/>
        </authorList>
    </citation>
    <scope>NUCLEOTIDE SEQUENCE [LARGE SCALE GENOMIC DNA]</scope>
</reference>